<name>A0A081N5B1_9GAMM</name>
<evidence type="ECO:0000313" key="1">
    <source>
        <dbReference type="EMBL" id="KEQ13634.1"/>
    </source>
</evidence>
<dbReference type="RefSeq" id="WP_034876677.1">
    <property type="nucleotide sequence ID" value="NZ_JOKG01000003.1"/>
</dbReference>
<sequence length="211" mass="23870">MEGYRNVKNVIFDFGGVILEIDYSKTEKALGSLMKRGDHAGFSQAEQSELFNGIETGLLSVAEFRDGLRALCERQTLSDESLDNAWNALLGPLIPEALELIKDVVENRRVFLLSNTNKIYIDRVNEGILRDLGSVAAFESVFERVYYSHELGMRKPDKEIFQLVLDENALKPEETLFIDDSRQHILGAEVLGFQTLHLTKPLVECEFLMGK</sequence>
<dbReference type="Pfam" id="PF00702">
    <property type="entry name" value="Hydrolase"/>
    <property type="match status" value="1"/>
</dbReference>
<dbReference type="Proteomes" id="UP000028006">
    <property type="component" value="Unassembled WGS sequence"/>
</dbReference>
<dbReference type="InterPro" id="IPR036412">
    <property type="entry name" value="HAD-like_sf"/>
</dbReference>
<dbReference type="NCBIfam" id="TIGR01509">
    <property type="entry name" value="HAD-SF-IA-v3"/>
    <property type="match status" value="1"/>
</dbReference>
<dbReference type="PANTHER" id="PTHR43611:SF3">
    <property type="entry name" value="FLAVIN MONONUCLEOTIDE HYDROLASE 1, CHLOROPLATIC"/>
    <property type="match status" value="1"/>
</dbReference>
<dbReference type="Gene3D" id="1.10.150.240">
    <property type="entry name" value="Putative phosphatase, domain 2"/>
    <property type="match status" value="1"/>
</dbReference>
<dbReference type="SUPFAM" id="SSF56784">
    <property type="entry name" value="HAD-like"/>
    <property type="match status" value="1"/>
</dbReference>
<dbReference type="InterPro" id="IPR006439">
    <property type="entry name" value="HAD-SF_hydro_IA"/>
</dbReference>
<evidence type="ECO:0000313" key="2">
    <source>
        <dbReference type="Proteomes" id="UP000028006"/>
    </source>
</evidence>
<dbReference type="CDD" id="cd02603">
    <property type="entry name" value="HAD_sEH-N_like"/>
    <property type="match status" value="1"/>
</dbReference>
<organism evidence="1 2">
    <name type="scientific">Endozoicomonas montiporae</name>
    <dbReference type="NCBI Taxonomy" id="1027273"/>
    <lineage>
        <taxon>Bacteria</taxon>
        <taxon>Pseudomonadati</taxon>
        <taxon>Pseudomonadota</taxon>
        <taxon>Gammaproteobacteria</taxon>
        <taxon>Oceanospirillales</taxon>
        <taxon>Endozoicomonadaceae</taxon>
        <taxon>Endozoicomonas</taxon>
    </lineage>
</organism>
<dbReference type="Gene3D" id="3.40.50.1000">
    <property type="entry name" value="HAD superfamily/HAD-like"/>
    <property type="match status" value="1"/>
</dbReference>
<dbReference type="eggNOG" id="COG1011">
    <property type="taxonomic scope" value="Bacteria"/>
</dbReference>
<dbReference type="AlphaFoldDB" id="A0A081N5B1"/>
<dbReference type="SFLD" id="SFLDG01129">
    <property type="entry name" value="C1.5:_HAD__Beta-PGM__Phosphata"/>
    <property type="match status" value="1"/>
</dbReference>
<evidence type="ECO:0008006" key="3">
    <source>
        <dbReference type="Google" id="ProtNLM"/>
    </source>
</evidence>
<dbReference type="InterPro" id="IPR023214">
    <property type="entry name" value="HAD_sf"/>
</dbReference>
<comment type="caution">
    <text evidence="1">The sequence shown here is derived from an EMBL/GenBank/DDBJ whole genome shotgun (WGS) entry which is preliminary data.</text>
</comment>
<dbReference type="InterPro" id="IPR023198">
    <property type="entry name" value="PGP-like_dom2"/>
</dbReference>
<dbReference type="SFLD" id="SFLDS00003">
    <property type="entry name" value="Haloacid_Dehalogenase"/>
    <property type="match status" value="1"/>
</dbReference>
<gene>
    <name evidence="1" type="ORF">GZ77_15100</name>
</gene>
<dbReference type="EMBL" id="JOKG01000003">
    <property type="protein sequence ID" value="KEQ13634.1"/>
    <property type="molecule type" value="Genomic_DNA"/>
</dbReference>
<dbReference type="PANTHER" id="PTHR43611">
    <property type="entry name" value="ALPHA-D-GLUCOSE 1-PHOSPHATE PHOSPHATASE"/>
    <property type="match status" value="1"/>
</dbReference>
<keyword evidence="2" id="KW-1185">Reference proteome</keyword>
<reference evidence="1 2" key="1">
    <citation type="submission" date="2014-06" db="EMBL/GenBank/DDBJ databases">
        <title>Whole Genome Sequences of Three Symbiotic Endozoicomonas Bacteria.</title>
        <authorList>
            <person name="Neave M.J."/>
            <person name="Apprill A."/>
            <person name="Voolstra C.R."/>
        </authorList>
    </citation>
    <scope>NUCLEOTIDE SEQUENCE [LARGE SCALE GENOMIC DNA]</scope>
    <source>
        <strain evidence="1 2">LMG 24815</strain>
    </source>
</reference>
<protein>
    <recommendedName>
        <fullName evidence="3">HAD family hydrolase</fullName>
    </recommendedName>
</protein>
<accession>A0A081N5B1</accession>
<proteinExistence type="predicted"/>
<dbReference type="PRINTS" id="PR00413">
    <property type="entry name" value="HADHALOGNASE"/>
</dbReference>